<accession>U7USV7</accession>
<dbReference type="STRING" id="1111454.HMPREF1250_1938"/>
<protein>
    <submittedName>
        <fullName evidence="1">Uncharacterized protein</fullName>
    </submittedName>
</protein>
<name>U7USV7_9FIRM</name>
<dbReference type="PANTHER" id="PTHR47704">
    <property type="entry name" value="POTASSIUM TRANSPORTER KIMA"/>
    <property type="match status" value="1"/>
</dbReference>
<gene>
    <name evidence="1" type="ORF">HMPREF1250_1938</name>
</gene>
<evidence type="ECO:0000313" key="1">
    <source>
        <dbReference type="EMBL" id="ERT61979.1"/>
    </source>
</evidence>
<organism evidence="1 2">
    <name type="scientific">Megasphaera vaginalis</name>
    <name type="common">ex Srinivasan et al. 2021</name>
    <dbReference type="NCBI Taxonomy" id="1111454"/>
    <lineage>
        <taxon>Bacteria</taxon>
        <taxon>Bacillati</taxon>
        <taxon>Bacillota</taxon>
        <taxon>Negativicutes</taxon>
        <taxon>Veillonellales</taxon>
        <taxon>Veillonellaceae</taxon>
        <taxon>Megasphaera</taxon>
    </lineage>
</organism>
<dbReference type="PATRIC" id="fig|1111454.3.peg.274"/>
<reference evidence="1 2" key="1">
    <citation type="submission" date="2013-09" db="EMBL/GenBank/DDBJ databases">
        <authorList>
            <person name="Durkin A.S."/>
            <person name="Haft D.R."/>
            <person name="McCorrison J."/>
            <person name="Torralba M."/>
            <person name="Gillis M."/>
            <person name="Haft D.H."/>
            <person name="Methe B."/>
            <person name="Sutton G."/>
            <person name="Nelson K.E."/>
        </authorList>
    </citation>
    <scope>NUCLEOTIDE SEQUENCE [LARGE SCALE GENOMIC DNA]</scope>
    <source>
        <strain evidence="1 2">BV3C16-1</strain>
    </source>
</reference>
<dbReference type="InterPro" id="IPR053153">
    <property type="entry name" value="APC_K+_Transporter"/>
</dbReference>
<proteinExistence type="predicted"/>
<keyword evidence="2" id="KW-1185">Reference proteome</keyword>
<dbReference type="eggNOG" id="COG0531">
    <property type="taxonomic scope" value="Bacteria"/>
</dbReference>
<dbReference type="Proteomes" id="UP000017090">
    <property type="component" value="Unassembled WGS sequence"/>
</dbReference>
<dbReference type="PANTHER" id="PTHR47704:SF1">
    <property type="entry name" value="POTASSIUM TRANSPORTER KIMA"/>
    <property type="match status" value="1"/>
</dbReference>
<dbReference type="AlphaFoldDB" id="U7USV7"/>
<dbReference type="EMBL" id="AWXA01000007">
    <property type="protein sequence ID" value="ERT61979.1"/>
    <property type="molecule type" value="Genomic_DNA"/>
</dbReference>
<comment type="caution">
    <text evidence="1">The sequence shown here is derived from an EMBL/GenBank/DDBJ whole genome shotgun (WGS) entry which is preliminary data.</text>
</comment>
<sequence length="63" mass="7486">MLTYIRRLQSNIGPNDVITIVIPEFETKKMWHMLLHNQSGMLLRLRLLREKNIIITTVPLMLK</sequence>
<evidence type="ECO:0000313" key="2">
    <source>
        <dbReference type="Proteomes" id="UP000017090"/>
    </source>
</evidence>